<accession>A0A369P1X0</accession>
<dbReference type="PANTHER" id="PTHR34047">
    <property type="entry name" value="NUCLEAR INTRON MATURASE 1, MITOCHONDRIAL-RELATED"/>
    <property type="match status" value="1"/>
</dbReference>
<dbReference type="PANTHER" id="PTHR34047:SF8">
    <property type="entry name" value="PROTEIN YKFC"/>
    <property type="match status" value="1"/>
</dbReference>
<proteinExistence type="predicted"/>
<reference evidence="2 3" key="1">
    <citation type="journal article" date="2018" name="Elife">
        <title>Discovery and characterization of a prevalent human gut bacterial enzyme sufficient for the inactivation of a family of plant toxins.</title>
        <authorList>
            <person name="Koppel N."/>
            <person name="Bisanz J.E."/>
            <person name="Pandelia M.E."/>
            <person name="Turnbaugh P.J."/>
            <person name="Balskus E.P."/>
        </authorList>
    </citation>
    <scope>NUCLEOTIDE SEQUENCE [LARGE SCALE GENOMIC DNA]</scope>
    <source>
        <strain evidence="2 3">OB21 GAM 11</strain>
    </source>
</reference>
<dbReference type="EMBL" id="PPUT01000014">
    <property type="protein sequence ID" value="RDC44328.1"/>
    <property type="molecule type" value="Genomic_DNA"/>
</dbReference>
<dbReference type="AlphaFoldDB" id="A0A369P1X0"/>
<evidence type="ECO:0000313" key="2">
    <source>
        <dbReference type="EMBL" id="RDC44328.1"/>
    </source>
</evidence>
<dbReference type="InterPro" id="IPR051083">
    <property type="entry name" value="GrpII_Intron_Splice-Mob/Def"/>
</dbReference>
<sequence>MVETRGPESSGRMCGQVGFKTDAAPQRSRLARQGKIMTELPKSLKNIDARKSYAHFDKRISLRSCLDKVSNPSFVEKYSFYPVIQKDQRRMKWEGGRCESKPRPICYAAHMDRCIYQYYGALLNDRYNDLALARGIDDASIAYRTNHPGMSNCEYAEKAFSRMRQYEECFVCTGDFRSFFETLDHRCLKRNMRQLFSDGMIPDDFYHVLKASTRYSVCDIRDLLAYHQLPFSRAGVDRLNRRNRILEPLELRQQANRLFKSPWKENGGQGIPQGLPLSGVLANIYMIDFDKAMADAAKSADGLYMRYSDDFILVAPSSEGLQTLLQTLREQVLQLPTLTLHPKKTKLYHCSEGSVKRLSEDFSLAEKGNDAIKYLGFTFNGREVRLRQSTIGRFYRKTYKRVKKAFRYERPSKKRVNQLYIDTSDWGRYPKRNSRIRARCEREKGRGNFLSYANHAAKVFPGDPILRDTRRHKRKIRARSKRARTS</sequence>
<dbReference type="SUPFAM" id="SSF56672">
    <property type="entry name" value="DNA/RNA polymerases"/>
    <property type="match status" value="1"/>
</dbReference>
<organism evidence="2 3">
    <name type="scientific">Adlercreutzia equolifaciens subsp. celatus</name>
    <dbReference type="NCBI Taxonomy" id="394340"/>
    <lineage>
        <taxon>Bacteria</taxon>
        <taxon>Bacillati</taxon>
        <taxon>Actinomycetota</taxon>
        <taxon>Coriobacteriia</taxon>
        <taxon>Eggerthellales</taxon>
        <taxon>Eggerthellaceae</taxon>
        <taxon>Adlercreutzia</taxon>
    </lineage>
</organism>
<feature type="domain" description="Reverse transcriptase" evidence="1">
    <location>
        <begin position="1"/>
        <end position="379"/>
    </location>
</feature>
<dbReference type="PROSITE" id="PS50878">
    <property type="entry name" value="RT_POL"/>
    <property type="match status" value="1"/>
</dbReference>
<evidence type="ECO:0000313" key="3">
    <source>
        <dbReference type="Proteomes" id="UP000253805"/>
    </source>
</evidence>
<comment type="caution">
    <text evidence="2">The sequence shown here is derived from an EMBL/GenBank/DDBJ whole genome shotgun (WGS) entry which is preliminary data.</text>
</comment>
<protein>
    <recommendedName>
        <fullName evidence="1">Reverse transcriptase domain-containing protein</fullName>
    </recommendedName>
</protein>
<dbReference type="Pfam" id="PF00078">
    <property type="entry name" value="RVT_1"/>
    <property type="match status" value="1"/>
</dbReference>
<dbReference type="InterPro" id="IPR000477">
    <property type="entry name" value="RT_dom"/>
</dbReference>
<name>A0A369P1X0_9ACTN</name>
<gene>
    <name evidence="2" type="ORF">C1850_06300</name>
</gene>
<dbReference type="InterPro" id="IPR043502">
    <property type="entry name" value="DNA/RNA_pol_sf"/>
</dbReference>
<evidence type="ECO:0000259" key="1">
    <source>
        <dbReference type="PROSITE" id="PS50878"/>
    </source>
</evidence>
<dbReference type="Proteomes" id="UP000253805">
    <property type="component" value="Unassembled WGS sequence"/>
</dbReference>
<dbReference type="CDD" id="cd01651">
    <property type="entry name" value="RT_G2_intron"/>
    <property type="match status" value="1"/>
</dbReference>